<evidence type="ECO:0000313" key="3">
    <source>
        <dbReference type="Proteomes" id="UP001158576"/>
    </source>
</evidence>
<evidence type="ECO:0000259" key="1">
    <source>
        <dbReference type="SMART" id="SM00085"/>
    </source>
</evidence>
<proteinExistence type="predicted"/>
<sequence length="223" mass="25139">MKILFSLPFAFAEPVLHRVTRDSNASVEPEAGRLEVGTGGEDRRYVQLVDQIKYFNPAFDHRKFWAYGCNCLLLGDRPMSDPGWGPPIDALDTVCKHYKDCAQCAKKKHGEMCINEFVRYKYSKTQYANGNSMCRDAPNSCARDLCECDFAFAKAHYPAIDVFNYDYHLFWTTTNWYPEDNCPQPPGSVPVAPQCCYSLTGPAVIYNSLTHTCDASGAITKNE</sequence>
<dbReference type="EMBL" id="OU015569">
    <property type="protein sequence ID" value="CAG5098477.1"/>
    <property type="molecule type" value="Genomic_DNA"/>
</dbReference>
<organism evidence="2 3">
    <name type="scientific">Oikopleura dioica</name>
    <name type="common">Tunicate</name>
    <dbReference type="NCBI Taxonomy" id="34765"/>
    <lineage>
        <taxon>Eukaryota</taxon>
        <taxon>Metazoa</taxon>
        <taxon>Chordata</taxon>
        <taxon>Tunicata</taxon>
        <taxon>Appendicularia</taxon>
        <taxon>Copelata</taxon>
        <taxon>Oikopleuridae</taxon>
        <taxon>Oikopleura</taxon>
    </lineage>
</organism>
<dbReference type="Proteomes" id="UP001158576">
    <property type="component" value="Chromosome XSR"/>
</dbReference>
<accession>A0ABN7SMX7</accession>
<dbReference type="InterPro" id="IPR016090">
    <property type="entry name" value="PLA2-like_dom"/>
</dbReference>
<name>A0ABN7SMX7_OIKDI</name>
<keyword evidence="3" id="KW-1185">Reference proteome</keyword>
<reference evidence="2 3" key="1">
    <citation type="submission" date="2021-04" db="EMBL/GenBank/DDBJ databases">
        <authorList>
            <person name="Bliznina A."/>
        </authorList>
    </citation>
    <scope>NUCLEOTIDE SEQUENCE [LARGE SCALE GENOMIC DNA]</scope>
</reference>
<feature type="domain" description="Phospholipase A2-like central" evidence="1">
    <location>
        <begin position="44"/>
        <end position="172"/>
    </location>
</feature>
<evidence type="ECO:0000313" key="2">
    <source>
        <dbReference type="EMBL" id="CAG5098477.1"/>
    </source>
</evidence>
<dbReference type="Gene3D" id="1.20.90.10">
    <property type="entry name" value="Phospholipase A2 domain"/>
    <property type="match status" value="1"/>
</dbReference>
<gene>
    <name evidence="2" type="ORF">OKIOD_LOCUS7261</name>
</gene>
<dbReference type="SUPFAM" id="SSF48619">
    <property type="entry name" value="Phospholipase A2, PLA2"/>
    <property type="match status" value="1"/>
</dbReference>
<dbReference type="SMART" id="SM00085">
    <property type="entry name" value="PA2c"/>
    <property type="match status" value="1"/>
</dbReference>
<protein>
    <submittedName>
        <fullName evidence="2">Oidioi.mRNA.OKI2018_I69.XSR.g15703.t1.cds</fullName>
    </submittedName>
</protein>
<dbReference type="InterPro" id="IPR036444">
    <property type="entry name" value="PLipase_A2_dom_sf"/>
</dbReference>